<protein>
    <submittedName>
        <fullName evidence="4">BY PROTMAP: gi|472585696|gb|EMS23247.1| pH signal transduction protein [Rhodosporidium toruloides NP11] gi|647400617|emb|CDR46256.1| RHTO0S12e02124g1_1 [Rhodosporidium toruloides]</fullName>
    </submittedName>
</protein>
<feature type="region of interest" description="Disordered" evidence="2">
    <location>
        <begin position="757"/>
        <end position="776"/>
    </location>
</feature>
<sequence length="857" mass="92221">MSANNLLALPLKATNSLPSLADDIIAFVASASETTHPAAAEEDARALQALRETALGVGEAAVPLVNLATLTDLTRYYAQLTFAKSRLPPSFPVRFPWYPLFSTPSALPLASGSFSTVSPPIALPDLDYERLAVLYNLAAVHAALGTERRRTDQEGIKAAIASYQNAAGALSLLLDQLGDLQRPSHAATSSVWPADLARPTIEALRDLCLAQAQEVAWQKAVMDRLKNGSVAKLALRVAEFYQQAKQAADGARAGTDFTAPFLFPEDVSRYLAVKAAHFTAVAQYRRSIDDLGANRYGDEHGRLQLADQQLKAAVALGKSGIPPPVLSDLKSLQKTVSENLARATKDNDLIYLATPTPSSILPSIVSATLVKPVIPPELASPLTYLHSQGGGLGEPLLEALVPKETLETLSLWEDRKKTWLDDKIVSTAQELDALSTACLTELQLPAALDAVQQPLGVPSAILTKAAAIKSEGGIARLEAMMKDVRRVAEVNRKLLQEAEDLLAEESAEDAARRAEHGSRRWTLSPSSEIAAPLAQRAGQLSSFLTTASQSDSTVRATFGEWQKVLEIFDAGQEAIARAIPSGDASNLSLAAPQVAAARDLRALLDELEGVQAARKRLVEAARTAVPQADVRGRLLLEHSASPASSGGLASFEPLLEAEMKNLAEPYERELLASDARQQDILSNIKALHEAFVQHRQSQASMREREAALQRFDTAHVKYFEMLTNLKEGLKFYADLSKLAGELRDSVKTFVHARRTEADNHEQALASQEAQAPQPITVPEQVPQTRASLQAAPETQTPRRATRSSARSDGTGGSKTSASTPSRPSARRAATPSRQESRVQEVESAEEGWSPAQGIRFG</sequence>
<dbReference type="EMBL" id="CWKI01000014">
    <property type="protein sequence ID" value="CTR10779.1"/>
    <property type="molecule type" value="Genomic_DNA"/>
</dbReference>
<dbReference type="PANTHER" id="PTHR23030">
    <property type="entry name" value="PCD6 INTERACTING PROTEIN-RELATED"/>
    <property type="match status" value="1"/>
</dbReference>
<reference evidence="4 5" key="1">
    <citation type="submission" date="2015-07" db="EMBL/GenBank/DDBJ databases">
        <authorList>
            <person name="Cajimat M.N.B."/>
            <person name="Milazzo M.L."/>
            <person name="Fulhorst C.F."/>
        </authorList>
    </citation>
    <scope>NUCLEOTIDE SEQUENCE [LARGE SCALE GENOMIC DNA]</scope>
    <source>
        <strain evidence="4">Single colony</strain>
    </source>
</reference>
<dbReference type="Proteomes" id="UP000199069">
    <property type="component" value="Unassembled WGS sequence"/>
</dbReference>
<accession>A0A0K3CMB2</accession>
<dbReference type="InterPro" id="IPR025304">
    <property type="entry name" value="ALIX_V_dom"/>
</dbReference>
<dbReference type="InterPro" id="IPR038499">
    <property type="entry name" value="BRO1_sf"/>
</dbReference>
<dbReference type="Gene3D" id="1.20.120.560">
    <property type="entry name" value="alix/aip1 in complex with the ypdl late domain"/>
    <property type="match status" value="1"/>
</dbReference>
<dbReference type="PANTHER" id="PTHR23030:SF39">
    <property type="entry name" value="PROGRAMMED CELL DEATH 6-INTERACTING PROTEIN"/>
    <property type="match status" value="1"/>
</dbReference>
<dbReference type="InterPro" id="IPR004328">
    <property type="entry name" value="BRO1_dom"/>
</dbReference>
<proteinExistence type="inferred from homology"/>
<comment type="similarity">
    <text evidence="1">Belongs to the palA/RIM20 family.</text>
</comment>
<dbReference type="Pfam" id="PF13949">
    <property type="entry name" value="ALIX_LYPXL_bnd"/>
    <property type="match status" value="1"/>
</dbReference>
<evidence type="ECO:0000313" key="5">
    <source>
        <dbReference type="Proteomes" id="UP000199069"/>
    </source>
</evidence>
<dbReference type="Pfam" id="PF03097">
    <property type="entry name" value="BRO1"/>
    <property type="match status" value="1"/>
</dbReference>
<evidence type="ECO:0000256" key="2">
    <source>
        <dbReference type="SAM" id="MobiDB-lite"/>
    </source>
</evidence>
<dbReference type="Gene3D" id="1.20.140.50">
    <property type="entry name" value="alix/aip1 like domains"/>
    <property type="match status" value="1"/>
</dbReference>
<name>A0A0K3CMB2_RHOTO</name>
<dbReference type="OMA" id="VSHAEEM"/>
<evidence type="ECO:0000259" key="3">
    <source>
        <dbReference type="PROSITE" id="PS51180"/>
    </source>
</evidence>
<dbReference type="Gene3D" id="1.25.40.280">
    <property type="entry name" value="alix/aip1 like domains"/>
    <property type="match status" value="1"/>
</dbReference>
<feature type="domain" description="BRO1" evidence="3">
    <location>
        <begin position="5"/>
        <end position="418"/>
    </location>
</feature>
<dbReference type="STRING" id="5286.A0A0K3CMB2"/>
<dbReference type="AlphaFoldDB" id="A0A0K3CMB2"/>
<organism evidence="4 5">
    <name type="scientific">Rhodotorula toruloides</name>
    <name type="common">Yeast</name>
    <name type="synonym">Rhodosporidium toruloides</name>
    <dbReference type="NCBI Taxonomy" id="5286"/>
    <lineage>
        <taxon>Eukaryota</taxon>
        <taxon>Fungi</taxon>
        <taxon>Dikarya</taxon>
        <taxon>Basidiomycota</taxon>
        <taxon>Pucciniomycotina</taxon>
        <taxon>Microbotryomycetes</taxon>
        <taxon>Sporidiobolales</taxon>
        <taxon>Sporidiobolaceae</taxon>
        <taxon>Rhodotorula</taxon>
    </lineage>
</organism>
<gene>
    <name evidence="4" type="primary">FGENESH: predicted gene_14.190</name>
    <name evidence="4" type="ORF">BN2166_0066400</name>
</gene>
<feature type="compositionally biased region" description="Low complexity" evidence="2">
    <location>
        <begin position="815"/>
        <end position="833"/>
    </location>
</feature>
<evidence type="ECO:0000256" key="1">
    <source>
        <dbReference type="ARBA" id="ARBA00038154"/>
    </source>
</evidence>
<evidence type="ECO:0000313" key="4">
    <source>
        <dbReference type="EMBL" id="CTR10779.1"/>
    </source>
</evidence>
<keyword evidence="5" id="KW-1185">Reference proteome</keyword>
<feature type="region of interest" description="Disordered" evidence="2">
    <location>
        <begin position="783"/>
        <end position="857"/>
    </location>
</feature>
<dbReference type="PROSITE" id="PS51180">
    <property type="entry name" value="BRO1"/>
    <property type="match status" value="1"/>
</dbReference>
<dbReference type="SMART" id="SM01041">
    <property type="entry name" value="BRO1"/>
    <property type="match status" value="1"/>
</dbReference>
<feature type="compositionally biased region" description="Polar residues" evidence="2">
    <location>
        <begin position="783"/>
        <end position="797"/>
    </location>
</feature>
<dbReference type="GO" id="GO:0005768">
    <property type="term" value="C:endosome"/>
    <property type="evidence" value="ECO:0007669"/>
    <property type="project" value="TreeGrafter"/>
</dbReference>